<dbReference type="Proteomes" id="UP000011754">
    <property type="component" value="Unassembled WGS sequence"/>
</dbReference>
<dbReference type="AlphaFoldDB" id="M3F2M4"/>
<reference evidence="2 3" key="1">
    <citation type="submission" date="2013-01" db="EMBL/GenBank/DDBJ databases">
        <authorList>
            <person name="Harkins D.M."/>
            <person name="Durkin A.S."/>
            <person name="Brinkac L.M."/>
            <person name="Haft D.H."/>
            <person name="Selengut J.D."/>
            <person name="Sanka R."/>
            <person name="DePew J."/>
            <person name="Purushe J."/>
            <person name="Hartskeerl R.A."/>
            <person name="Ahmed A."/>
            <person name="van der Linden H."/>
            <person name="Goris M.G.A."/>
            <person name="Vinetz J.M."/>
            <person name="Sutton G.G."/>
            <person name="Nierman W.C."/>
            <person name="Fouts D.E."/>
        </authorList>
    </citation>
    <scope>NUCLEOTIDE SEQUENCE [LARGE SCALE GENOMIC DNA]</scope>
    <source>
        <strain evidence="2 3">TE 1992</strain>
    </source>
</reference>
<organism evidence="2 3">
    <name type="scientific">Leptospira interrogans serovar Lora str. TE 1992</name>
    <dbReference type="NCBI Taxonomy" id="1193028"/>
    <lineage>
        <taxon>Bacteria</taxon>
        <taxon>Pseudomonadati</taxon>
        <taxon>Spirochaetota</taxon>
        <taxon>Spirochaetia</taxon>
        <taxon>Leptospirales</taxon>
        <taxon>Leptospiraceae</taxon>
        <taxon>Leptospira</taxon>
    </lineage>
</organism>
<dbReference type="EMBL" id="AKWW02000014">
    <property type="protein sequence ID" value="EMF44321.1"/>
    <property type="molecule type" value="Genomic_DNA"/>
</dbReference>
<evidence type="ECO:0000313" key="2">
    <source>
        <dbReference type="EMBL" id="EMF44321.1"/>
    </source>
</evidence>
<proteinExistence type="predicted"/>
<gene>
    <name evidence="2" type="ORF">LEP1GSC067_1123</name>
</gene>
<name>M3F2M4_LEPIR</name>
<accession>M3F2M4</accession>
<sequence>MKTLGDILIEEGIISEKDLEDSLKVQEKKQPSTQSYHSEKRNRRRSRYSPRPIQTLSTRVQRKVRVYGYGRNIFTNSSKTHSEK</sequence>
<evidence type="ECO:0000256" key="1">
    <source>
        <dbReference type="SAM" id="MobiDB-lite"/>
    </source>
</evidence>
<protein>
    <submittedName>
        <fullName evidence="2">Uncharacterized protein</fullName>
    </submittedName>
</protein>
<comment type="caution">
    <text evidence="2">The sequence shown here is derived from an EMBL/GenBank/DDBJ whole genome shotgun (WGS) entry which is preliminary data.</text>
</comment>
<evidence type="ECO:0000313" key="3">
    <source>
        <dbReference type="Proteomes" id="UP000011754"/>
    </source>
</evidence>
<feature type="region of interest" description="Disordered" evidence="1">
    <location>
        <begin position="22"/>
        <end position="60"/>
    </location>
</feature>